<dbReference type="GO" id="GO:0005634">
    <property type="term" value="C:nucleus"/>
    <property type="evidence" value="ECO:0007669"/>
    <property type="project" value="UniProtKB-SubCell"/>
</dbReference>
<evidence type="ECO:0000313" key="18">
    <source>
        <dbReference type="Proteomes" id="UP000239649"/>
    </source>
</evidence>
<dbReference type="GO" id="GO:0003684">
    <property type="term" value="F:damaged DNA binding"/>
    <property type="evidence" value="ECO:0007669"/>
    <property type="project" value="InterPro"/>
</dbReference>
<keyword evidence="7" id="KW-0227">DNA damage</keyword>
<dbReference type="InterPro" id="IPR023271">
    <property type="entry name" value="Aquaporin-like"/>
</dbReference>
<dbReference type="Pfam" id="PF00817">
    <property type="entry name" value="IMS"/>
    <property type="match status" value="1"/>
</dbReference>
<sequence length="768" mass="80152">MEGPSRVDGTSTRVVLHIDMDSYYTQVEMKRLGIPRDTPCAVQQWEGLIAVNYPARARGITRHMRVKEAKKVCPELVLVHVETLGADGSSDDPGSAAAAAAAAGGGGQESRRLTQKACLERYRRATAEVLALLHRLAPAAVIEKASIDEVYMDVTSLVGQEVQGRAAAPVDAFAWGSIVIGGPLDVGSEFERRLAVGAGIACRLRGALQSELAFTASTGIAGNKLLAKIGSAMHKPNQQTVIPQRGALQVMQDLPLAKLRGFGGKLGEQLEELGCTTAGQVQQLSHASLAARFGAERATYIEQAVRGVSHEAVQERERPKSMLAAKSFNPTYDLEAIRKWCGILAQELAGRMAADSTQFRRRPKNLVVHYRQGVPPANPRHPPASSEHSKSCPMPRFTSHTEPSAEAVADAAFKLFTSKIAAEAMPCSRLAISAADFTELPASAGAAITRFLVPKGAAGSGSSDVTSGSASAAMPTKGGELIGMTFFVFTGCGAAVFFSSTRVSSFATDTEEGTGLGSSTAIDSATLQKALATGLSELAAILTVNASWGIVTATAFGFSIMVLAYGIGHVSGCQLNCAVTVSLMLSGNLALIQAVTNICAQLAGSLLAAGLLYGTIPNPSSSSLGSNSVSEGFAKGQVLLGEAVMTAFLCYIVHMTAVDIRSVGQKGFAPLAIGATVLLGHAVLLPVDGCSINPTRSFGPAVVSGTWDNFWIFVAGPMIGAVVAVPLWWLSTQPAMDAIDMVPAAHKRGALPEVHGPDFKDSPTSPTV</sequence>
<keyword evidence="18" id="KW-1185">Reference proteome</keyword>
<dbReference type="FunFam" id="3.40.1170.60:FF:000003">
    <property type="entry name" value="DNA polymerase eta"/>
    <property type="match status" value="1"/>
</dbReference>
<dbReference type="GO" id="GO:0009314">
    <property type="term" value="P:response to radiation"/>
    <property type="evidence" value="ECO:0007669"/>
    <property type="project" value="TreeGrafter"/>
</dbReference>
<feature type="transmembrane region" description="Helical" evidence="15">
    <location>
        <begin position="589"/>
        <end position="616"/>
    </location>
</feature>
<evidence type="ECO:0000256" key="15">
    <source>
        <dbReference type="SAM" id="Phobius"/>
    </source>
</evidence>
<dbReference type="GO" id="GO:0042276">
    <property type="term" value="P:error-prone translesion synthesis"/>
    <property type="evidence" value="ECO:0007669"/>
    <property type="project" value="TreeGrafter"/>
</dbReference>
<evidence type="ECO:0000256" key="6">
    <source>
        <dbReference type="ARBA" id="ARBA00022723"/>
    </source>
</evidence>
<evidence type="ECO:0000256" key="10">
    <source>
        <dbReference type="ARBA" id="ARBA00023136"/>
    </source>
</evidence>
<dbReference type="EMBL" id="LHPF02000062">
    <property type="protein sequence ID" value="PSC67369.1"/>
    <property type="molecule type" value="Genomic_DNA"/>
</dbReference>
<dbReference type="GO" id="GO:0006281">
    <property type="term" value="P:DNA repair"/>
    <property type="evidence" value="ECO:0007669"/>
    <property type="project" value="UniProtKB-KW"/>
</dbReference>
<evidence type="ECO:0000256" key="14">
    <source>
        <dbReference type="SAM" id="MobiDB-lite"/>
    </source>
</evidence>
<reference evidence="17 18" key="1">
    <citation type="journal article" date="2018" name="Plant J.">
        <title>Genome sequences of Chlorella sorokiniana UTEX 1602 and Micractinium conductrix SAG 241.80: implications to maltose excretion by a green alga.</title>
        <authorList>
            <person name="Arriola M.B."/>
            <person name="Velmurugan N."/>
            <person name="Zhang Y."/>
            <person name="Plunkett M.H."/>
            <person name="Hondzo H."/>
            <person name="Barney B.M."/>
        </authorList>
    </citation>
    <scope>NUCLEOTIDE SEQUENCE [LARGE SCALE GENOMIC DNA]</scope>
    <source>
        <strain evidence="17 18">SAG 241.80</strain>
    </source>
</reference>
<dbReference type="GO" id="GO:0003887">
    <property type="term" value="F:DNA-directed DNA polymerase activity"/>
    <property type="evidence" value="ECO:0007669"/>
    <property type="project" value="TreeGrafter"/>
</dbReference>
<evidence type="ECO:0000259" key="16">
    <source>
        <dbReference type="PROSITE" id="PS50173"/>
    </source>
</evidence>
<keyword evidence="8" id="KW-0460">Magnesium</keyword>
<evidence type="ECO:0000313" key="17">
    <source>
        <dbReference type="EMBL" id="PSC67369.1"/>
    </source>
</evidence>
<evidence type="ECO:0000256" key="2">
    <source>
        <dbReference type="ARBA" id="ARBA00004141"/>
    </source>
</evidence>
<dbReference type="InterPro" id="IPR017961">
    <property type="entry name" value="DNA_pol_Y-fam_little_finger"/>
</dbReference>
<dbReference type="Pfam" id="PF11799">
    <property type="entry name" value="IMS_C"/>
    <property type="match status" value="1"/>
</dbReference>
<dbReference type="Gene3D" id="3.30.70.270">
    <property type="match status" value="2"/>
</dbReference>
<protein>
    <recommendedName>
        <fullName evidence="13">DNA polymerase eta</fullName>
    </recommendedName>
</protein>
<dbReference type="SUPFAM" id="SSF56672">
    <property type="entry name" value="DNA/RNA polymerases"/>
    <property type="match status" value="1"/>
</dbReference>
<dbReference type="PRINTS" id="PR00783">
    <property type="entry name" value="MINTRINSICP"/>
</dbReference>
<evidence type="ECO:0000256" key="3">
    <source>
        <dbReference type="ARBA" id="ARBA00022679"/>
    </source>
</evidence>
<dbReference type="Proteomes" id="UP000239649">
    <property type="component" value="Unassembled WGS sequence"/>
</dbReference>
<dbReference type="Gene3D" id="3.40.1170.60">
    <property type="match status" value="1"/>
</dbReference>
<comment type="caution">
    <text evidence="17">The sequence shown here is derived from an EMBL/GenBank/DDBJ whole genome shotgun (WGS) entry which is preliminary data.</text>
</comment>
<gene>
    <name evidence="17" type="ORF">C2E20_8937</name>
</gene>
<feature type="transmembrane region" description="Helical" evidence="15">
    <location>
        <begin position="636"/>
        <end position="656"/>
    </location>
</feature>
<dbReference type="Pfam" id="PF00230">
    <property type="entry name" value="MIP"/>
    <property type="match status" value="1"/>
</dbReference>
<dbReference type="STRING" id="554055.A0A2P6UZV9"/>
<keyword evidence="10 15" id="KW-0472">Membrane</keyword>
<evidence type="ECO:0000256" key="11">
    <source>
        <dbReference type="ARBA" id="ARBA00023204"/>
    </source>
</evidence>
<feature type="transmembrane region" description="Helical" evidence="15">
    <location>
        <begin position="546"/>
        <end position="568"/>
    </location>
</feature>
<dbReference type="GO" id="GO:0005657">
    <property type="term" value="C:replication fork"/>
    <property type="evidence" value="ECO:0007669"/>
    <property type="project" value="TreeGrafter"/>
</dbReference>
<dbReference type="GO" id="GO:0015267">
    <property type="term" value="F:channel activity"/>
    <property type="evidence" value="ECO:0007669"/>
    <property type="project" value="InterPro"/>
</dbReference>
<dbReference type="InterPro" id="IPR052230">
    <property type="entry name" value="DNA_polymerase_eta"/>
</dbReference>
<evidence type="ECO:0000256" key="4">
    <source>
        <dbReference type="ARBA" id="ARBA00022692"/>
    </source>
</evidence>
<evidence type="ECO:0000256" key="8">
    <source>
        <dbReference type="ARBA" id="ARBA00022842"/>
    </source>
</evidence>
<keyword evidence="9 15" id="KW-1133">Transmembrane helix</keyword>
<feature type="region of interest" description="Disordered" evidence="14">
    <location>
        <begin position="374"/>
        <end position="400"/>
    </location>
</feature>
<dbReference type="SUPFAM" id="SSF100879">
    <property type="entry name" value="Lesion bypass DNA polymerase (Y-family), little finger domain"/>
    <property type="match status" value="1"/>
</dbReference>
<dbReference type="InterPro" id="IPR001126">
    <property type="entry name" value="UmuC"/>
</dbReference>
<dbReference type="AlphaFoldDB" id="A0A2P6UZV9"/>
<dbReference type="PANTHER" id="PTHR45873:SF1">
    <property type="entry name" value="DNA POLYMERASE ETA"/>
    <property type="match status" value="1"/>
</dbReference>
<evidence type="ECO:0000256" key="7">
    <source>
        <dbReference type="ARBA" id="ARBA00022763"/>
    </source>
</evidence>
<evidence type="ECO:0000256" key="12">
    <source>
        <dbReference type="ARBA" id="ARBA00023242"/>
    </source>
</evidence>
<feature type="transmembrane region" description="Helical" evidence="15">
    <location>
        <begin position="710"/>
        <end position="730"/>
    </location>
</feature>
<accession>A0A2P6UZV9</accession>
<dbReference type="GO" id="GO:0035861">
    <property type="term" value="C:site of double-strand break"/>
    <property type="evidence" value="ECO:0007669"/>
    <property type="project" value="TreeGrafter"/>
</dbReference>
<comment type="subcellular location">
    <subcellularLocation>
        <location evidence="2">Membrane</location>
        <topology evidence="2">Multi-pass membrane protein</topology>
    </subcellularLocation>
    <subcellularLocation>
        <location evidence="1">Nucleus</location>
    </subcellularLocation>
</comment>
<evidence type="ECO:0000256" key="5">
    <source>
        <dbReference type="ARBA" id="ARBA00022695"/>
    </source>
</evidence>
<keyword evidence="6" id="KW-0479">Metal-binding</keyword>
<dbReference type="Pfam" id="PF21704">
    <property type="entry name" value="POLH-Rev1_HhH"/>
    <property type="match status" value="1"/>
</dbReference>
<dbReference type="PANTHER" id="PTHR45873">
    <property type="entry name" value="DNA POLYMERASE ETA"/>
    <property type="match status" value="1"/>
</dbReference>
<dbReference type="InterPro" id="IPR036775">
    <property type="entry name" value="DNA_pol_Y-fam_lit_finger_sf"/>
</dbReference>
<keyword evidence="3" id="KW-0808">Transferase</keyword>
<dbReference type="OrthoDB" id="5723at2759"/>
<dbReference type="GO" id="GO:0016020">
    <property type="term" value="C:membrane"/>
    <property type="evidence" value="ECO:0007669"/>
    <property type="project" value="UniProtKB-SubCell"/>
</dbReference>
<evidence type="ECO:0000256" key="1">
    <source>
        <dbReference type="ARBA" id="ARBA00004123"/>
    </source>
</evidence>
<keyword evidence="11" id="KW-0234">DNA repair</keyword>
<evidence type="ECO:0000256" key="13">
    <source>
        <dbReference type="ARBA" id="ARBA00044975"/>
    </source>
</evidence>
<name>A0A2P6UZV9_9CHLO</name>
<dbReference type="InterPro" id="IPR043502">
    <property type="entry name" value="DNA/RNA_pol_sf"/>
</dbReference>
<proteinExistence type="predicted"/>
<feature type="domain" description="UmuC" evidence="16">
    <location>
        <begin position="15"/>
        <end position="263"/>
    </location>
</feature>
<dbReference type="InterPro" id="IPR043128">
    <property type="entry name" value="Rev_trsase/Diguanyl_cyclase"/>
</dbReference>
<evidence type="ECO:0000256" key="9">
    <source>
        <dbReference type="ARBA" id="ARBA00022989"/>
    </source>
</evidence>
<feature type="transmembrane region" description="Helical" evidence="15">
    <location>
        <begin position="668"/>
        <end position="687"/>
    </location>
</feature>
<dbReference type="Gene3D" id="3.30.1490.100">
    <property type="entry name" value="DNA polymerase, Y-family, little finger domain"/>
    <property type="match status" value="1"/>
</dbReference>
<organism evidence="17 18">
    <name type="scientific">Micractinium conductrix</name>
    <dbReference type="NCBI Taxonomy" id="554055"/>
    <lineage>
        <taxon>Eukaryota</taxon>
        <taxon>Viridiplantae</taxon>
        <taxon>Chlorophyta</taxon>
        <taxon>core chlorophytes</taxon>
        <taxon>Trebouxiophyceae</taxon>
        <taxon>Chlorellales</taxon>
        <taxon>Chlorellaceae</taxon>
        <taxon>Chlorella clade</taxon>
        <taxon>Micractinium</taxon>
    </lineage>
</organism>
<dbReference type="GO" id="GO:0046872">
    <property type="term" value="F:metal ion binding"/>
    <property type="evidence" value="ECO:0007669"/>
    <property type="project" value="UniProtKB-KW"/>
</dbReference>
<dbReference type="Gene3D" id="1.10.150.20">
    <property type="entry name" value="5' to 3' exonuclease, C-terminal subdomain"/>
    <property type="match status" value="1"/>
</dbReference>
<dbReference type="PROSITE" id="PS50173">
    <property type="entry name" value="UMUC"/>
    <property type="match status" value="1"/>
</dbReference>
<keyword evidence="5" id="KW-0548">Nucleotidyltransferase</keyword>
<keyword evidence="4 15" id="KW-0812">Transmembrane</keyword>
<keyword evidence="12" id="KW-0539">Nucleus</keyword>
<dbReference type="SUPFAM" id="SSF81338">
    <property type="entry name" value="Aquaporin-like"/>
    <property type="match status" value="1"/>
</dbReference>
<dbReference type="Gene3D" id="1.20.1080.10">
    <property type="entry name" value="Glycerol uptake facilitator protein"/>
    <property type="match status" value="1"/>
</dbReference>
<dbReference type="InterPro" id="IPR000425">
    <property type="entry name" value="MIP"/>
</dbReference>